<feature type="transmembrane region" description="Helical" evidence="8">
    <location>
        <begin position="443"/>
        <end position="463"/>
    </location>
</feature>
<sequence>MDTLNELDKYLSDDSKMSLKGMATTLGINFGIAFGIFMIFSILRPKHNLVYAPRYKYARKNAQPPIIGNGLFSWFRPVMRTDELSLLSMIGYDAVLFIRFMRMLRTLLYKMTAVGFCIMIINIVATSYTGEWPPSPGVDFLSISTINYYDGKFHSDGNLGWYWAHSVGSWLVSIFIYHALWSNYREYVRLRREYFDSEEYQRSVHSRTLLVFNVPTSLQSDEALSSWAQRMKLKYPPQEVRIGRRNNQLAKYVEEHEKAVRNFENILSAHLSEYEGFNPDKRPMIRVDGRFFGCCGGRKVDAIEYYTEQIQTLSKEIHTLRSQMFSNKPTSYGWISFEQPFHAHHAAQALTLSIKESITSGLSQKINQPHILLAPQPRDIIWNNLSMNHHLRRSKRLVGSVLFYGFVFLFFIPSSLLSATTNVKDISRLLTNGNNFVKEHSTFVSLLASWFSPIIMALFFFILPKILRLLSQQQGYITQTSVDRQVLSKLYVFFIVNHLLVFTIASTLLAMYAQIHNAVQGTKTLTAQIFFSTMAKNLTQVAKNITDVSTYWVNYVSLKGLGVILDLAQIFALITITVRKLFMNPSPRQLQELTRPSPFDYALYYNILIFFFTIGLVYSVIAPLVLPFTLGYFLLATMVFKYLLMYVFVTDVDTGGQIWRVLVNRLLVSAILFQVIMILVLNFKGATGPAYIMIPLPIITLLFKFYCRHKFDPHVYYIQEDYMDQEKHQEYSTRPRSGYFPDMKHNIQIRFGEPSFLSELPIPMVHDRVQHLLPRLFDVHGVGNNNSSDYYNNTSGNRTSIVNNEIHAHAVTRRKTVRRMATVRVKKHQELQFQSVTEKELEKDESTEGVKGLYKFDEDDDDCDQDKIHSNNYYDDNRRQEHDHHVLRETAITVPASVATTTTKPHSTNKRFSIKKTNNSISDRYAPTRPLMQQHEDDEDYYEDNNSSMYATTLGRMVEETSHHRDGDAFELNERRYVAGGSHH</sequence>
<feature type="transmembrane region" description="Helical" evidence="8">
    <location>
        <begin position="490"/>
        <end position="515"/>
    </location>
</feature>
<dbReference type="EMBL" id="JAEPRB010000169">
    <property type="protein sequence ID" value="KAG2219661.1"/>
    <property type="molecule type" value="Genomic_DNA"/>
</dbReference>
<comment type="similarity">
    <text evidence="2">Belongs to the CSC1 (TC 1.A.17) family.</text>
</comment>
<evidence type="ECO:0000256" key="1">
    <source>
        <dbReference type="ARBA" id="ARBA00004141"/>
    </source>
</evidence>
<feature type="domain" description="CSC1/OSCA1-like cytosolic" evidence="11">
    <location>
        <begin position="206"/>
        <end position="384"/>
    </location>
</feature>
<gene>
    <name evidence="12" type="ORF">INT45_011845</name>
</gene>
<keyword evidence="4 8" id="KW-0812">Transmembrane</keyword>
<accession>A0A8H7S178</accession>
<keyword evidence="5 8" id="KW-1133">Transmembrane helix</keyword>
<evidence type="ECO:0000256" key="8">
    <source>
        <dbReference type="SAM" id="Phobius"/>
    </source>
</evidence>
<keyword evidence="3" id="KW-0813">Transport</keyword>
<evidence type="ECO:0000313" key="12">
    <source>
        <dbReference type="EMBL" id="KAG2219661.1"/>
    </source>
</evidence>
<reference evidence="12 13" key="1">
    <citation type="submission" date="2020-12" db="EMBL/GenBank/DDBJ databases">
        <title>Metabolic potential, ecology and presence of endohyphal bacteria is reflected in genomic diversity of Mucoromycotina.</title>
        <authorList>
            <person name="Muszewska A."/>
            <person name="Okrasinska A."/>
            <person name="Steczkiewicz K."/>
            <person name="Drgas O."/>
            <person name="Orlowska M."/>
            <person name="Perlinska-Lenart U."/>
            <person name="Aleksandrzak-Piekarczyk T."/>
            <person name="Szatraj K."/>
            <person name="Zielenkiewicz U."/>
            <person name="Pilsyk S."/>
            <person name="Malc E."/>
            <person name="Mieczkowski P."/>
            <person name="Kruszewska J.S."/>
            <person name="Biernat P."/>
            <person name="Pawlowska J."/>
        </authorList>
    </citation>
    <scope>NUCLEOTIDE SEQUENCE [LARGE SCALE GENOMIC DNA]</scope>
    <source>
        <strain evidence="12 13">CBS 142.35</strain>
    </source>
</reference>
<evidence type="ECO:0000313" key="13">
    <source>
        <dbReference type="Proteomes" id="UP000646827"/>
    </source>
</evidence>
<dbReference type="PANTHER" id="PTHR13018:SF149">
    <property type="entry name" value="DOMAIN PROTEIN, PUTATIVE (AFU_ORTHOLOGUE AFUA_3G11660)-RELATED"/>
    <property type="match status" value="1"/>
</dbReference>
<comment type="caution">
    <text evidence="12">The sequence shown here is derived from an EMBL/GenBank/DDBJ whole genome shotgun (WGS) entry which is preliminary data.</text>
</comment>
<dbReference type="OrthoDB" id="2150324at2759"/>
<dbReference type="Pfam" id="PF14703">
    <property type="entry name" value="PHM7_cyt"/>
    <property type="match status" value="1"/>
</dbReference>
<name>A0A8H7S178_9FUNG</name>
<dbReference type="InterPro" id="IPR027815">
    <property type="entry name" value="CSC1/OSCA1-like_cyt"/>
</dbReference>
<protein>
    <recommendedName>
        <fullName evidence="14">DUF221-domain-containing protein</fullName>
    </recommendedName>
</protein>
<feature type="transmembrane region" description="Helical" evidence="8">
    <location>
        <begin position="401"/>
        <end position="423"/>
    </location>
</feature>
<evidence type="ECO:0008006" key="14">
    <source>
        <dbReference type="Google" id="ProtNLM"/>
    </source>
</evidence>
<feature type="domain" description="CSC1/OSCA1-like 7TM region" evidence="9">
    <location>
        <begin position="395"/>
        <end position="680"/>
    </location>
</feature>
<evidence type="ECO:0000256" key="4">
    <source>
        <dbReference type="ARBA" id="ARBA00022692"/>
    </source>
</evidence>
<feature type="region of interest" description="Disordered" evidence="7">
    <location>
        <begin position="853"/>
        <end position="879"/>
    </location>
</feature>
<evidence type="ECO:0000256" key="3">
    <source>
        <dbReference type="ARBA" id="ARBA00022448"/>
    </source>
</evidence>
<evidence type="ECO:0000256" key="2">
    <source>
        <dbReference type="ARBA" id="ARBA00007779"/>
    </source>
</evidence>
<feature type="transmembrane region" description="Helical" evidence="8">
    <location>
        <begin position="603"/>
        <end position="624"/>
    </location>
</feature>
<dbReference type="Pfam" id="PF02714">
    <property type="entry name" value="RSN1_7TM"/>
    <property type="match status" value="1"/>
</dbReference>
<evidence type="ECO:0000259" key="10">
    <source>
        <dbReference type="Pfam" id="PF13967"/>
    </source>
</evidence>
<feature type="domain" description="CSC1/OSCA1-like N-terminal transmembrane" evidence="10">
    <location>
        <begin position="23"/>
        <end position="182"/>
    </location>
</feature>
<feature type="transmembrane region" description="Helical" evidence="8">
    <location>
        <begin position="107"/>
        <end position="128"/>
    </location>
</feature>
<feature type="transmembrane region" description="Helical" evidence="8">
    <location>
        <begin position="21"/>
        <end position="43"/>
    </location>
</feature>
<evidence type="ECO:0000256" key="5">
    <source>
        <dbReference type="ARBA" id="ARBA00022989"/>
    </source>
</evidence>
<feature type="transmembrane region" description="Helical" evidence="8">
    <location>
        <begin position="561"/>
        <end position="582"/>
    </location>
</feature>
<dbReference type="InterPro" id="IPR045122">
    <property type="entry name" value="Csc1-like"/>
</dbReference>
<proteinExistence type="inferred from homology"/>
<dbReference type="GO" id="GO:0005886">
    <property type="term" value="C:plasma membrane"/>
    <property type="evidence" value="ECO:0007669"/>
    <property type="project" value="TreeGrafter"/>
</dbReference>
<evidence type="ECO:0000256" key="7">
    <source>
        <dbReference type="SAM" id="MobiDB-lite"/>
    </source>
</evidence>
<evidence type="ECO:0000259" key="9">
    <source>
        <dbReference type="Pfam" id="PF02714"/>
    </source>
</evidence>
<feature type="compositionally biased region" description="Basic and acidic residues" evidence="7">
    <location>
        <begin position="865"/>
        <end position="879"/>
    </location>
</feature>
<comment type="subcellular location">
    <subcellularLocation>
        <location evidence="1">Membrane</location>
        <topology evidence="1">Multi-pass membrane protein</topology>
    </subcellularLocation>
</comment>
<evidence type="ECO:0000256" key="6">
    <source>
        <dbReference type="ARBA" id="ARBA00023136"/>
    </source>
</evidence>
<keyword evidence="6 8" id="KW-0472">Membrane</keyword>
<feature type="transmembrane region" description="Helical" evidence="8">
    <location>
        <begin position="661"/>
        <end position="683"/>
    </location>
</feature>
<organism evidence="12 13">
    <name type="scientific">Circinella minor</name>
    <dbReference type="NCBI Taxonomy" id="1195481"/>
    <lineage>
        <taxon>Eukaryota</taxon>
        <taxon>Fungi</taxon>
        <taxon>Fungi incertae sedis</taxon>
        <taxon>Mucoromycota</taxon>
        <taxon>Mucoromycotina</taxon>
        <taxon>Mucoromycetes</taxon>
        <taxon>Mucorales</taxon>
        <taxon>Lichtheimiaceae</taxon>
        <taxon>Circinella</taxon>
    </lineage>
</organism>
<feature type="transmembrane region" description="Helical" evidence="8">
    <location>
        <begin position="161"/>
        <end position="181"/>
    </location>
</feature>
<dbReference type="InterPro" id="IPR003864">
    <property type="entry name" value="CSC1/OSCA1-like_7TM"/>
</dbReference>
<feature type="transmembrane region" description="Helical" evidence="8">
    <location>
        <begin position="630"/>
        <end position="649"/>
    </location>
</feature>
<dbReference type="GO" id="GO:0005227">
    <property type="term" value="F:calcium-activated cation channel activity"/>
    <property type="evidence" value="ECO:0007669"/>
    <property type="project" value="InterPro"/>
</dbReference>
<dbReference type="InterPro" id="IPR032880">
    <property type="entry name" value="CSC1/OSCA1-like_N"/>
</dbReference>
<dbReference type="AlphaFoldDB" id="A0A8H7S178"/>
<keyword evidence="13" id="KW-1185">Reference proteome</keyword>
<dbReference type="PANTHER" id="PTHR13018">
    <property type="entry name" value="PROBABLE MEMBRANE PROTEIN DUF221-RELATED"/>
    <property type="match status" value="1"/>
</dbReference>
<feature type="transmembrane region" description="Helical" evidence="8">
    <location>
        <begin position="689"/>
        <end position="707"/>
    </location>
</feature>
<evidence type="ECO:0000259" key="11">
    <source>
        <dbReference type="Pfam" id="PF14703"/>
    </source>
</evidence>
<dbReference type="Proteomes" id="UP000646827">
    <property type="component" value="Unassembled WGS sequence"/>
</dbReference>
<dbReference type="Pfam" id="PF13967">
    <property type="entry name" value="RSN1_TM"/>
    <property type="match status" value="1"/>
</dbReference>